<dbReference type="EMBL" id="RJKE01000001">
    <property type="protein sequence ID" value="ROO84683.1"/>
    <property type="molecule type" value="Genomic_DNA"/>
</dbReference>
<dbReference type="SUPFAM" id="SSF53590">
    <property type="entry name" value="Nucleoside hydrolase"/>
    <property type="match status" value="1"/>
</dbReference>
<dbReference type="GO" id="GO:0016799">
    <property type="term" value="F:hydrolase activity, hydrolyzing N-glycosyl compounds"/>
    <property type="evidence" value="ECO:0007669"/>
    <property type="project" value="InterPro"/>
</dbReference>
<keyword evidence="3" id="KW-1185">Reference proteome</keyword>
<reference evidence="2 3" key="1">
    <citation type="submission" date="2018-11" db="EMBL/GenBank/DDBJ databases">
        <title>Sequencing the genomes of 1000 actinobacteria strains.</title>
        <authorList>
            <person name="Klenk H.-P."/>
        </authorList>
    </citation>
    <scope>NUCLEOTIDE SEQUENCE [LARGE SCALE GENOMIC DNA]</scope>
    <source>
        <strain evidence="2 3">DSM 44254</strain>
    </source>
</reference>
<dbReference type="Pfam" id="PF01156">
    <property type="entry name" value="IU_nuc_hydro"/>
    <property type="match status" value="1"/>
</dbReference>
<name>A0A3N1CTQ2_9ACTN</name>
<gene>
    <name evidence="2" type="ORF">EDD29_2210</name>
</gene>
<dbReference type="InterPro" id="IPR001910">
    <property type="entry name" value="Inosine/uridine_hydrolase_dom"/>
</dbReference>
<protein>
    <submittedName>
        <fullName evidence="2">Pyrimidine-specific ribonucleoside hydrolase</fullName>
    </submittedName>
</protein>
<dbReference type="AlphaFoldDB" id="A0A3N1CTQ2"/>
<accession>A0A3N1CTQ2</accession>
<evidence type="ECO:0000313" key="2">
    <source>
        <dbReference type="EMBL" id="ROO84683.1"/>
    </source>
</evidence>
<dbReference type="Gene3D" id="3.90.245.10">
    <property type="entry name" value="Ribonucleoside hydrolase-like"/>
    <property type="match status" value="1"/>
</dbReference>
<proteinExistence type="predicted"/>
<feature type="domain" description="Inosine/uridine-preferring nucleoside hydrolase" evidence="1">
    <location>
        <begin position="11"/>
        <end position="261"/>
    </location>
</feature>
<sequence length="293" mass="31613">MLDVLLDIETQDPDDVLALCLLAGHPRARLRAVTVTPGSADQIGLVRRVLALLGRADVPVGGRDPGTGRDHVSGFHRRWLGSWSPADPDAPAVDLLAGTLTAHPRAVLVTGGPPHHLGALLEERPDVRLDRWVAQGGFAGDPLVPPADRLPKFAGKDVCPTFNFNGAPRAALLALSPEAPIGRRELVSKNVTHGVRYDRAFHERLAAHKAASPSLALIHRGMDLYLRRRRDGKLLHDPTAACCALAPAIAAWAEAEVRREPGGWGGRPAEHTRTFLTTSLDHEAFFRVFTGQD</sequence>
<dbReference type="Proteomes" id="UP000272400">
    <property type="component" value="Unassembled WGS sequence"/>
</dbReference>
<dbReference type="RefSeq" id="WP_246052703.1">
    <property type="nucleotide sequence ID" value="NZ_RJKE01000001.1"/>
</dbReference>
<evidence type="ECO:0000259" key="1">
    <source>
        <dbReference type="Pfam" id="PF01156"/>
    </source>
</evidence>
<evidence type="ECO:0000313" key="3">
    <source>
        <dbReference type="Proteomes" id="UP000272400"/>
    </source>
</evidence>
<keyword evidence="2" id="KW-0378">Hydrolase</keyword>
<comment type="caution">
    <text evidence="2">The sequence shown here is derived from an EMBL/GenBank/DDBJ whole genome shotgun (WGS) entry which is preliminary data.</text>
</comment>
<dbReference type="InterPro" id="IPR036452">
    <property type="entry name" value="Ribo_hydro-like"/>
</dbReference>
<organism evidence="2 3">
    <name type="scientific">Actinocorallia herbida</name>
    <dbReference type="NCBI Taxonomy" id="58109"/>
    <lineage>
        <taxon>Bacteria</taxon>
        <taxon>Bacillati</taxon>
        <taxon>Actinomycetota</taxon>
        <taxon>Actinomycetes</taxon>
        <taxon>Streptosporangiales</taxon>
        <taxon>Thermomonosporaceae</taxon>
        <taxon>Actinocorallia</taxon>
    </lineage>
</organism>